<dbReference type="CDD" id="cd14256">
    <property type="entry name" value="Dockerin_I"/>
    <property type="match status" value="1"/>
</dbReference>
<dbReference type="Pfam" id="PF00404">
    <property type="entry name" value="Dockerin_1"/>
    <property type="match status" value="1"/>
</dbReference>
<dbReference type="PROSITE" id="PS51766">
    <property type="entry name" value="DOCKERIN"/>
    <property type="match status" value="1"/>
</dbReference>
<comment type="caution">
    <text evidence="3">The sequence shown here is derived from an EMBL/GenBank/DDBJ whole genome shotgun (WGS) entry which is preliminary data.</text>
</comment>
<proteinExistence type="predicted"/>
<evidence type="ECO:0000313" key="3">
    <source>
        <dbReference type="EMBL" id="MBK6088640.1"/>
    </source>
</evidence>
<dbReference type="GO" id="GO:0000272">
    <property type="term" value="P:polysaccharide catabolic process"/>
    <property type="evidence" value="ECO:0007669"/>
    <property type="project" value="InterPro"/>
</dbReference>
<evidence type="ECO:0000313" key="4">
    <source>
        <dbReference type="Proteomes" id="UP000633365"/>
    </source>
</evidence>
<evidence type="ECO:0000259" key="2">
    <source>
        <dbReference type="PROSITE" id="PS51766"/>
    </source>
</evidence>
<reference evidence="3" key="1">
    <citation type="submission" date="2021-01" db="EMBL/GenBank/DDBJ databases">
        <title>Genome public.</title>
        <authorList>
            <person name="Liu C."/>
            <person name="Sun Q."/>
        </authorList>
    </citation>
    <scope>NUCLEOTIDE SEQUENCE</scope>
    <source>
        <strain evidence="3">M6</strain>
    </source>
</reference>
<keyword evidence="1" id="KW-0732">Signal</keyword>
<gene>
    <name evidence="3" type="ORF">JKK62_08240</name>
</gene>
<accession>A0A934WRP4</accession>
<sequence length="317" mass="35168">MKKCLTAVLAATVSVSVFSVPANAVEPAAHVLSIDIDSDTFRDVRQMYCFITDETDSSEIVKWGAKKGAMTKDANTDVWRYDLDGHGITLDPAHSYTVVFSDNWIIQTEDLTIADYDSEKEYTAVFSEIFTMKSFYSKPVYKYKWLGENEKQAGADVFSVRADKGAYGSDRTLTCQVYDETAEAYVLWCGRMTLDENAQIWSFDFGRHGIALEPGHTYTVTFGNAEPLTIDSYDRSKDYTDVFSEAIGKDDILFGDANGDGEVNITDVTFIQLHLAERITLEGDCLTAADANGDGEVTVDDATQIQKYLADEIDCLG</sequence>
<evidence type="ECO:0000256" key="1">
    <source>
        <dbReference type="SAM" id="SignalP"/>
    </source>
</evidence>
<dbReference type="InterPro" id="IPR036439">
    <property type="entry name" value="Dockerin_dom_sf"/>
</dbReference>
<feature type="signal peptide" evidence="1">
    <location>
        <begin position="1"/>
        <end position="24"/>
    </location>
</feature>
<dbReference type="GO" id="GO:0004553">
    <property type="term" value="F:hydrolase activity, hydrolyzing O-glycosyl compounds"/>
    <property type="evidence" value="ECO:0007669"/>
    <property type="project" value="InterPro"/>
</dbReference>
<dbReference type="RefSeq" id="WP_201427520.1">
    <property type="nucleotide sequence ID" value="NZ_JAEQMG010000071.1"/>
</dbReference>
<dbReference type="AlphaFoldDB" id="A0A934WRP4"/>
<keyword evidence="4" id="KW-1185">Reference proteome</keyword>
<feature type="domain" description="Dockerin" evidence="2">
    <location>
        <begin position="250"/>
        <end position="317"/>
    </location>
</feature>
<dbReference type="Gene3D" id="1.10.1330.10">
    <property type="entry name" value="Dockerin domain"/>
    <property type="match status" value="1"/>
</dbReference>
<dbReference type="SUPFAM" id="SSF63446">
    <property type="entry name" value="Type I dockerin domain"/>
    <property type="match status" value="1"/>
</dbReference>
<dbReference type="EMBL" id="JAEQMG010000071">
    <property type="protein sequence ID" value="MBK6088640.1"/>
    <property type="molecule type" value="Genomic_DNA"/>
</dbReference>
<dbReference type="InterPro" id="IPR016134">
    <property type="entry name" value="Dockerin_dom"/>
</dbReference>
<dbReference type="InterPro" id="IPR002105">
    <property type="entry name" value="Dockerin_1_rpt"/>
</dbReference>
<dbReference type="Proteomes" id="UP000633365">
    <property type="component" value="Unassembled WGS sequence"/>
</dbReference>
<name>A0A934WRP4_9FIRM</name>
<protein>
    <submittedName>
        <fullName evidence="3">Dockerin type I repeat-containing protein</fullName>
    </submittedName>
</protein>
<feature type="chain" id="PRO_5037956975" evidence="1">
    <location>
        <begin position="25"/>
        <end position="317"/>
    </location>
</feature>
<organism evidence="3 4">
    <name type="scientific">Ruminococcus difficilis</name>
    <dbReference type="NCBI Taxonomy" id="2763069"/>
    <lineage>
        <taxon>Bacteria</taxon>
        <taxon>Bacillati</taxon>
        <taxon>Bacillota</taxon>
        <taxon>Clostridia</taxon>
        <taxon>Eubacteriales</taxon>
        <taxon>Oscillospiraceae</taxon>
        <taxon>Ruminococcus</taxon>
    </lineage>
</organism>